<dbReference type="Gene3D" id="3.40.50.10390">
    <property type="entry name" value="Gingipain r, domain 1"/>
    <property type="match status" value="1"/>
</dbReference>
<dbReference type="InterPro" id="IPR029031">
    <property type="entry name" value="Gingipain_N_sf"/>
</dbReference>
<accession>A0A5N1J0R5</accession>
<dbReference type="GO" id="GO:0008234">
    <property type="term" value="F:cysteine-type peptidase activity"/>
    <property type="evidence" value="ECO:0007669"/>
    <property type="project" value="InterPro"/>
</dbReference>
<evidence type="ECO:0000256" key="2">
    <source>
        <dbReference type="SAM" id="SignalP"/>
    </source>
</evidence>
<dbReference type="Gene3D" id="2.60.40.4070">
    <property type="match status" value="1"/>
</dbReference>
<sequence>MKLHLTPLLVLLFFCFTLSTAFAQGSGQATLTWQGTTPVKIPGKAAVNIPVFSGSEIKPEELLPYYTLRIPGAEISDFRLKNPVYKPFTPEEAKSFPKDKLKASPEIVTKAGIANGKTISFVTFAPIRLNPQSGQVEKLESFEYSYATTNNQRKRSGSRRSYKQNSVLSTGDWFKIGVTQSGIHKIDRTTLQNIGINPQGLDPRRIQVYGNGIGMLPQANAAFRHDDLVQNAIMVAGENDGSFDNDDYILFYAQGPHTWELNPNKDGFQHKLNIYTDTTYYFITVGQQPGLRVNSATVSGTPTKTITTFKERLFHESDRVNLLTSGREWYGEEFNSNSLSKEFTFPISDLVPNSNVSLTSSVLGISAVSEGLIGSRFTVNLNNVALGTQAMAGHGGGSYHNAGVPNVRTFTPSLNTIPYNNAELKVALNFDQMGQASTTGHLNFLEINADRQLKLYSSPILGLQTNFRSLENIATNAFSTFQVANVNGNAAEVWDVSNPTQPMRQNVSFANGNATFIAKTDTVREFTVFSGSGFPAPQSFGRVANQNLHSLNLDGKLDMVIVAHPKFWNQAHRLANHRMQHDRLKVAVVSPNQVYNEFSSGAQDVSAIRDLMKMVYDRRNAMNTKTNDSTIYLLLFGDASYDYKSKFADARLNRTQNNKNFVPVYESYESLNATWTFSSEDYFGLLDDTEGAWYENNFNRIELMDLGVGRIPAHTPGDADVMVSKIINYSNPDHFGKWRNRVTFVADDEDTNQHLRDSEEISGTVENKYPDYNVHKIYLDMFRQVPVPNGKRSPDCAAEFDRAVEQGSLITNYMGHGGETGLAAEQILTIGQINSWKNSANPTFMVTATCEFGRYDDPRRNSAAEFALLNPNGGAVGLVTTTRPVYVNSNKTLNASLIKCILEPINGRMPRLGDVIQNTKNTSIDGVFNRNFSLLCDPSMRLAYPSEKISVTSVQEKPAGTSTDTLKALSTITLNGTVTDQQNNPLTNFNGQVNITVFEKKTLVRTLGDNGSIPTNIPVRESIIYEGVATAKNGIFSSTFIVPKDINYNVGLGKISMYAAGNNTDAHGSKNDIYVGGSSSNIPLDTVPPVIKLFMDNESFVFGGLTGNNSMLISHLSDSSGINTAGLGIGHEITATLDGNKENVKVLNEYYTADLDNFRSGKVRYMFKNLTPGPHELRIKAWDTHNNSAEKRIEFIVANSETFAIDHILNYPNPFSTNTTFHFDHNRAGEDLDIQIQIFTVSGKLVRTLNAFSLGSKPHVAEISWNGRDEYNDVLAKGVYVYKLSVRSAKDGSKVSKYEKLVILN</sequence>
<proteinExistence type="predicted"/>
<feature type="domain" description="Gingipain" evidence="3">
    <location>
        <begin position="559"/>
        <end position="942"/>
    </location>
</feature>
<evidence type="ECO:0000313" key="5">
    <source>
        <dbReference type="Proteomes" id="UP000326570"/>
    </source>
</evidence>
<keyword evidence="5" id="KW-1185">Reference proteome</keyword>
<evidence type="ECO:0000259" key="3">
    <source>
        <dbReference type="Pfam" id="PF01364"/>
    </source>
</evidence>
<dbReference type="CDD" id="cd02258">
    <property type="entry name" value="Peptidase_C25_N"/>
    <property type="match status" value="1"/>
</dbReference>
<name>A0A5N1J0R5_9BACT</name>
<dbReference type="Gene3D" id="3.40.50.1460">
    <property type="match status" value="1"/>
</dbReference>
<feature type="signal peptide" evidence="2">
    <location>
        <begin position="1"/>
        <end position="23"/>
    </location>
</feature>
<organism evidence="4 5">
    <name type="scientific">Adhaeribacter soli</name>
    <dbReference type="NCBI Taxonomy" id="2607655"/>
    <lineage>
        <taxon>Bacteria</taxon>
        <taxon>Pseudomonadati</taxon>
        <taxon>Bacteroidota</taxon>
        <taxon>Cytophagia</taxon>
        <taxon>Cytophagales</taxon>
        <taxon>Hymenobacteraceae</taxon>
        <taxon>Adhaeribacter</taxon>
    </lineage>
</organism>
<reference evidence="4 5" key="1">
    <citation type="submission" date="2019-09" db="EMBL/GenBank/DDBJ databases">
        <title>Genome sequence of Adhaeribacter sp. M2.</title>
        <authorList>
            <person name="Srinivasan S."/>
        </authorList>
    </citation>
    <scope>NUCLEOTIDE SEQUENCE [LARGE SCALE GENOMIC DNA]</scope>
    <source>
        <strain evidence="4 5">M2</strain>
    </source>
</reference>
<gene>
    <name evidence="4" type="primary">porU</name>
    <name evidence="4" type="ORF">F0P94_11325</name>
</gene>
<feature type="chain" id="PRO_5025025485" evidence="2">
    <location>
        <begin position="24"/>
        <end position="1305"/>
    </location>
</feature>
<protein>
    <submittedName>
        <fullName evidence="4">Type IX secretion system sortase PorU</fullName>
    </submittedName>
</protein>
<dbReference type="NCBIfam" id="TIGR04183">
    <property type="entry name" value="Por_Secre_tail"/>
    <property type="match status" value="1"/>
</dbReference>
<evidence type="ECO:0000256" key="1">
    <source>
        <dbReference type="ARBA" id="ARBA00022729"/>
    </source>
</evidence>
<dbReference type="Pfam" id="PF01364">
    <property type="entry name" value="Peptidase_C25"/>
    <property type="match status" value="1"/>
</dbReference>
<dbReference type="InterPro" id="IPR029030">
    <property type="entry name" value="Caspase-like_dom_sf"/>
</dbReference>
<dbReference type="Proteomes" id="UP000326570">
    <property type="component" value="Unassembled WGS sequence"/>
</dbReference>
<dbReference type="EMBL" id="VTWT01000005">
    <property type="protein sequence ID" value="KAA9333823.1"/>
    <property type="molecule type" value="Genomic_DNA"/>
</dbReference>
<dbReference type="NCBIfam" id="NF033707">
    <property type="entry name" value="T9SS_sortase"/>
    <property type="match status" value="1"/>
</dbReference>
<dbReference type="GO" id="GO:0006508">
    <property type="term" value="P:proteolysis"/>
    <property type="evidence" value="ECO:0007669"/>
    <property type="project" value="InterPro"/>
</dbReference>
<dbReference type="InterPro" id="IPR026444">
    <property type="entry name" value="Secre_tail"/>
</dbReference>
<comment type="caution">
    <text evidence="4">The sequence shown here is derived from an EMBL/GenBank/DDBJ whole genome shotgun (WGS) entry which is preliminary data.</text>
</comment>
<dbReference type="SUPFAM" id="SSF52129">
    <property type="entry name" value="Caspase-like"/>
    <property type="match status" value="1"/>
</dbReference>
<keyword evidence="1 2" id="KW-0732">Signal</keyword>
<dbReference type="InterPro" id="IPR001769">
    <property type="entry name" value="Gingipain"/>
</dbReference>
<evidence type="ECO:0000313" key="4">
    <source>
        <dbReference type="EMBL" id="KAA9333823.1"/>
    </source>
</evidence>